<dbReference type="EMBL" id="JBJUIK010000017">
    <property type="protein sequence ID" value="KAL3497697.1"/>
    <property type="molecule type" value="Genomic_DNA"/>
</dbReference>
<keyword evidence="4" id="KW-0648">Protein biosynthesis</keyword>
<evidence type="ECO:0000256" key="1">
    <source>
        <dbReference type="ARBA" id="ARBA00022490"/>
    </source>
</evidence>
<dbReference type="PANTHER" id="PTHR14068">
    <property type="entry name" value="EUKARYOTIC TRANSLATION INITIATION FACTOR 3 EIF3 -RELATED"/>
    <property type="match status" value="1"/>
</dbReference>
<accession>A0ABD2XRT2</accession>
<dbReference type="AlphaFoldDB" id="A0ABD2XRT2"/>
<dbReference type="InterPro" id="IPR013979">
    <property type="entry name" value="TIF_beta_prop-like"/>
</dbReference>
<evidence type="ECO:0000256" key="3">
    <source>
        <dbReference type="ARBA" id="ARBA00022884"/>
    </source>
</evidence>
<dbReference type="SUPFAM" id="SSF50978">
    <property type="entry name" value="WD40 repeat-like"/>
    <property type="match status" value="1"/>
</dbReference>
<keyword evidence="1" id="KW-0963">Cytoplasm</keyword>
<dbReference type="Proteomes" id="UP001630127">
    <property type="component" value="Unassembled WGS sequence"/>
</dbReference>
<dbReference type="InterPro" id="IPR011400">
    <property type="entry name" value="EIF3B"/>
</dbReference>
<proteinExistence type="predicted"/>
<evidence type="ECO:0000259" key="5">
    <source>
        <dbReference type="Pfam" id="PF08662"/>
    </source>
</evidence>
<evidence type="ECO:0000256" key="2">
    <source>
        <dbReference type="ARBA" id="ARBA00022540"/>
    </source>
</evidence>
<organism evidence="6 7">
    <name type="scientific">Cinchona calisaya</name>
    <dbReference type="NCBI Taxonomy" id="153742"/>
    <lineage>
        <taxon>Eukaryota</taxon>
        <taxon>Viridiplantae</taxon>
        <taxon>Streptophyta</taxon>
        <taxon>Embryophyta</taxon>
        <taxon>Tracheophyta</taxon>
        <taxon>Spermatophyta</taxon>
        <taxon>Magnoliopsida</taxon>
        <taxon>eudicotyledons</taxon>
        <taxon>Gunneridae</taxon>
        <taxon>Pentapetalae</taxon>
        <taxon>asterids</taxon>
        <taxon>lamiids</taxon>
        <taxon>Gentianales</taxon>
        <taxon>Rubiaceae</taxon>
        <taxon>Cinchonoideae</taxon>
        <taxon>Cinchoneae</taxon>
        <taxon>Cinchona</taxon>
    </lineage>
</organism>
<dbReference type="GO" id="GO:0003743">
    <property type="term" value="F:translation initiation factor activity"/>
    <property type="evidence" value="ECO:0007669"/>
    <property type="project" value="UniProtKB-KW"/>
</dbReference>
<protein>
    <recommendedName>
        <fullName evidence="5">Translation initiation factor beta propellor-like domain-containing protein</fullName>
    </recommendedName>
</protein>
<evidence type="ECO:0000313" key="7">
    <source>
        <dbReference type="Proteomes" id="UP001630127"/>
    </source>
</evidence>
<dbReference type="GO" id="GO:0003723">
    <property type="term" value="F:RNA binding"/>
    <property type="evidence" value="ECO:0007669"/>
    <property type="project" value="UniProtKB-KW"/>
</dbReference>
<dbReference type="Gene3D" id="2.120.10.30">
    <property type="entry name" value="TolB, C-terminal domain"/>
    <property type="match status" value="1"/>
</dbReference>
<comment type="caution">
    <text evidence="6">The sequence shown here is derived from an EMBL/GenBank/DDBJ whole genome shotgun (WGS) entry which is preliminary data.</text>
</comment>
<evidence type="ECO:0000256" key="4">
    <source>
        <dbReference type="ARBA" id="ARBA00022917"/>
    </source>
</evidence>
<evidence type="ECO:0000313" key="6">
    <source>
        <dbReference type="EMBL" id="KAL3497697.1"/>
    </source>
</evidence>
<gene>
    <name evidence="6" type="ORF">ACH5RR_040429</name>
</gene>
<keyword evidence="2" id="KW-0396">Initiation factor</keyword>
<sequence>MVIILPSKFIAKKEQQKAPNHHFLFSGLKREVYLLMFLNWKMTMTQLSFFAWEPKGHRFAVIHGDNTRPDISFYSAKKIANTGKILKLRTLRSKQANTLHWSPAGRFIVFAGLNDFAGKIEFYDADEFKTSAMVEHYLATGIQWDPTGR</sequence>
<dbReference type="PANTHER" id="PTHR14068:SF0">
    <property type="entry name" value="EUKARYOTIC TRANSLATION INITIATION FACTOR 3 SUBUNIT B"/>
    <property type="match status" value="1"/>
</dbReference>
<dbReference type="InterPro" id="IPR011042">
    <property type="entry name" value="6-blade_b-propeller_TolB-like"/>
</dbReference>
<name>A0ABD2XRT2_9GENT</name>
<dbReference type="InterPro" id="IPR036322">
    <property type="entry name" value="WD40_repeat_dom_sf"/>
</dbReference>
<feature type="domain" description="Translation initiation factor beta propellor-like" evidence="5">
    <location>
        <begin position="47"/>
        <end position="149"/>
    </location>
</feature>
<keyword evidence="7" id="KW-1185">Reference proteome</keyword>
<reference evidence="6 7" key="1">
    <citation type="submission" date="2024-11" db="EMBL/GenBank/DDBJ databases">
        <title>A near-complete genome assembly of Cinchona calisaya.</title>
        <authorList>
            <person name="Lian D.C."/>
            <person name="Zhao X.W."/>
            <person name="Wei L."/>
        </authorList>
    </citation>
    <scope>NUCLEOTIDE SEQUENCE [LARGE SCALE GENOMIC DNA]</scope>
    <source>
        <tissue evidence="6">Nenye</tissue>
    </source>
</reference>
<keyword evidence="3" id="KW-0694">RNA-binding</keyword>
<dbReference type="Pfam" id="PF08662">
    <property type="entry name" value="eIF2A"/>
    <property type="match status" value="1"/>
</dbReference>